<comment type="caution">
    <text evidence="8">The sequence shown here is derived from an EMBL/GenBank/DDBJ whole genome shotgun (WGS) entry which is preliminary data.</text>
</comment>
<keyword evidence="8" id="KW-0969">Cilium</keyword>
<dbReference type="GO" id="GO:0009424">
    <property type="term" value="C:bacterial-type flagellum hook"/>
    <property type="evidence" value="ECO:0007669"/>
    <property type="project" value="TreeGrafter"/>
</dbReference>
<keyword evidence="8" id="KW-0966">Cell projection</keyword>
<organism evidence="8 9">
    <name type="scientific">Alicyclobacillus cellulosilyticus</name>
    <dbReference type="NCBI Taxonomy" id="1003997"/>
    <lineage>
        <taxon>Bacteria</taxon>
        <taxon>Bacillati</taxon>
        <taxon>Bacillota</taxon>
        <taxon>Bacilli</taxon>
        <taxon>Bacillales</taxon>
        <taxon>Alicyclobacillaceae</taxon>
        <taxon>Alicyclobacillus</taxon>
    </lineage>
</organism>
<dbReference type="PROSITE" id="PS00588">
    <property type="entry name" value="FLAGELLA_BB_ROD"/>
    <property type="match status" value="1"/>
</dbReference>
<comment type="subcellular location">
    <subcellularLocation>
        <location evidence="1 4">Bacterial flagellum basal body</location>
    </subcellularLocation>
</comment>
<protein>
    <recommendedName>
        <fullName evidence="4">Flagellar hook protein FlgE</fullName>
    </recommendedName>
</protein>
<evidence type="ECO:0000256" key="4">
    <source>
        <dbReference type="RuleBase" id="RU362116"/>
    </source>
</evidence>
<dbReference type="GO" id="GO:0005829">
    <property type="term" value="C:cytosol"/>
    <property type="evidence" value="ECO:0007669"/>
    <property type="project" value="TreeGrafter"/>
</dbReference>
<dbReference type="NCBIfam" id="TIGR03506">
    <property type="entry name" value="FlgEFG_subfam"/>
    <property type="match status" value="2"/>
</dbReference>
<evidence type="ECO:0000259" key="6">
    <source>
        <dbReference type="Pfam" id="PF06429"/>
    </source>
</evidence>
<feature type="domain" description="Flagellar basal body rod protein N-terminal" evidence="5">
    <location>
        <begin position="5"/>
        <end position="35"/>
    </location>
</feature>
<dbReference type="InterPro" id="IPR001444">
    <property type="entry name" value="Flag_bb_rod_N"/>
</dbReference>
<evidence type="ECO:0000259" key="7">
    <source>
        <dbReference type="Pfam" id="PF22692"/>
    </source>
</evidence>
<proteinExistence type="inferred from homology"/>
<dbReference type="AlphaFoldDB" id="A0A917K261"/>
<evidence type="ECO:0000256" key="3">
    <source>
        <dbReference type="ARBA" id="ARBA00023143"/>
    </source>
</evidence>
<dbReference type="Pfam" id="PF22692">
    <property type="entry name" value="LlgE_F_G_D1"/>
    <property type="match status" value="1"/>
</dbReference>
<comment type="similarity">
    <text evidence="2 4">Belongs to the flagella basal body rod proteins family.</text>
</comment>
<dbReference type="GO" id="GO:0009425">
    <property type="term" value="C:bacterial-type flagellum basal body"/>
    <property type="evidence" value="ECO:0007669"/>
    <property type="project" value="UniProtKB-SubCell"/>
</dbReference>
<evidence type="ECO:0000256" key="1">
    <source>
        <dbReference type="ARBA" id="ARBA00004117"/>
    </source>
</evidence>
<dbReference type="Pfam" id="PF06429">
    <property type="entry name" value="Flg_bbr_C"/>
    <property type="match status" value="1"/>
</dbReference>
<dbReference type="PANTHER" id="PTHR30435">
    <property type="entry name" value="FLAGELLAR PROTEIN"/>
    <property type="match status" value="1"/>
</dbReference>
<name>A0A917K261_9BACL</name>
<sequence>MLRSMYSAISGMQAFETKLDVIGNNIANVNTTGFKASRVDFSDMLSQTMAGASAPLAPNQTGPGGTNPEQVGLGVKIAAIPIQFTQGAPETTGNPLDMAINGAGLFVVTPDNGTTKLYTRAGDFTLDANGNLVLPNGEIAMGTDSKNPANPLTLKVVNILNFAKTNSLSIPASLTNSNDQIAYLSSTLQIGKDGSISVMDSTGQRQVIGYLALATFANPAGLEKVGDSLFQVSANSGSATYQTPGMNNAGTLMPGALEMSNVDLTREFTEMIVAQRGFDANSKIIGTDNAILNDIVNLKNS</sequence>
<evidence type="ECO:0000313" key="9">
    <source>
        <dbReference type="Proteomes" id="UP000637695"/>
    </source>
</evidence>
<evidence type="ECO:0000259" key="5">
    <source>
        <dbReference type="Pfam" id="PF00460"/>
    </source>
</evidence>
<keyword evidence="8" id="KW-0282">Flagellum</keyword>
<accession>A0A917K261</accession>
<evidence type="ECO:0000256" key="2">
    <source>
        <dbReference type="ARBA" id="ARBA00009677"/>
    </source>
</evidence>
<reference evidence="8" key="2">
    <citation type="submission" date="2020-09" db="EMBL/GenBank/DDBJ databases">
        <authorList>
            <person name="Sun Q."/>
            <person name="Ohkuma M."/>
        </authorList>
    </citation>
    <scope>NUCLEOTIDE SEQUENCE</scope>
    <source>
        <strain evidence="8">JCM 18487</strain>
    </source>
</reference>
<reference evidence="8" key="1">
    <citation type="journal article" date="2014" name="Int. J. Syst. Evol. Microbiol.">
        <title>Complete genome sequence of Corynebacterium casei LMG S-19264T (=DSM 44701T), isolated from a smear-ripened cheese.</title>
        <authorList>
            <consortium name="US DOE Joint Genome Institute (JGI-PGF)"/>
            <person name="Walter F."/>
            <person name="Albersmeier A."/>
            <person name="Kalinowski J."/>
            <person name="Ruckert C."/>
        </authorList>
    </citation>
    <scope>NUCLEOTIDE SEQUENCE</scope>
    <source>
        <strain evidence="8">JCM 18487</strain>
    </source>
</reference>
<keyword evidence="9" id="KW-1185">Reference proteome</keyword>
<dbReference type="RefSeq" id="WP_188880435.1">
    <property type="nucleotide sequence ID" value="NZ_BMOY01000001.1"/>
</dbReference>
<feature type="domain" description="Flagellar hook protein FlgE/F/G-like D1" evidence="7">
    <location>
        <begin position="99"/>
        <end position="198"/>
    </location>
</feature>
<keyword evidence="3 4" id="KW-0975">Bacterial flagellum</keyword>
<dbReference type="InterPro" id="IPR019776">
    <property type="entry name" value="Flagellar_basal_body_rod_CS"/>
</dbReference>
<dbReference type="InterPro" id="IPR053967">
    <property type="entry name" value="LlgE_F_G-like_D1"/>
</dbReference>
<dbReference type="EMBL" id="BMOY01000001">
    <property type="protein sequence ID" value="GGI94720.1"/>
    <property type="molecule type" value="Genomic_DNA"/>
</dbReference>
<evidence type="ECO:0000313" key="8">
    <source>
        <dbReference type="EMBL" id="GGI94720.1"/>
    </source>
</evidence>
<dbReference type="SUPFAM" id="SSF117143">
    <property type="entry name" value="Flagellar hook protein flgE"/>
    <property type="match status" value="1"/>
</dbReference>
<gene>
    <name evidence="8" type="ORF">GCM10010885_00300</name>
</gene>
<dbReference type="Proteomes" id="UP000637695">
    <property type="component" value="Unassembled WGS sequence"/>
</dbReference>
<dbReference type="InterPro" id="IPR010930">
    <property type="entry name" value="Flg_bb/hook_C_dom"/>
</dbReference>
<dbReference type="Pfam" id="PF00460">
    <property type="entry name" value="Flg_bb_rod"/>
    <property type="match status" value="1"/>
</dbReference>
<dbReference type="InterPro" id="IPR020013">
    <property type="entry name" value="Flagellar_FlgE/F/G"/>
</dbReference>
<feature type="domain" description="Flagellar basal-body/hook protein C-terminal" evidence="6">
    <location>
        <begin position="254"/>
        <end position="298"/>
    </location>
</feature>
<dbReference type="GO" id="GO:0071978">
    <property type="term" value="P:bacterial-type flagellum-dependent swarming motility"/>
    <property type="evidence" value="ECO:0007669"/>
    <property type="project" value="TreeGrafter"/>
</dbReference>
<dbReference type="PANTHER" id="PTHR30435:SF1">
    <property type="entry name" value="FLAGELLAR HOOK PROTEIN FLGE"/>
    <property type="match status" value="1"/>
</dbReference>
<dbReference type="InterPro" id="IPR037925">
    <property type="entry name" value="FlgE/F/G-like"/>
</dbReference>
<comment type="function">
    <text evidence="4">A flexible structure which links the flagellar filament to the drive apparatus in the basal body.</text>
</comment>